<evidence type="ECO:0000256" key="7">
    <source>
        <dbReference type="ARBA" id="ARBA00023242"/>
    </source>
</evidence>
<reference evidence="9" key="1">
    <citation type="journal article" date="2018" name="DNA Res.">
        <title>Multiple hybrid de novo genome assembly of finger millet, an orphan allotetraploid crop.</title>
        <authorList>
            <person name="Hatakeyama M."/>
            <person name="Aluri S."/>
            <person name="Balachadran M.T."/>
            <person name="Sivarajan S.R."/>
            <person name="Patrignani A."/>
            <person name="Gruter S."/>
            <person name="Poveda L."/>
            <person name="Shimizu-Inatsugi R."/>
            <person name="Baeten J."/>
            <person name="Francoijs K.J."/>
            <person name="Nataraja K.N."/>
            <person name="Reddy Y.A.N."/>
            <person name="Phadnis S."/>
            <person name="Ravikumar R.L."/>
            <person name="Schlapbach R."/>
            <person name="Sreeman S.M."/>
            <person name="Shimizu K.K."/>
        </authorList>
    </citation>
    <scope>NUCLEOTIDE SEQUENCE</scope>
</reference>
<dbReference type="PROSITE" id="PS00697">
    <property type="entry name" value="DNA_LIGASE_A1"/>
    <property type="match status" value="1"/>
</dbReference>
<dbReference type="InterPro" id="IPR050191">
    <property type="entry name" value="ATP-dep_DNA_ligase"/>
</dbReference>
<comment type="caution">
    <text evidence="9">The sequence shown here is derived from an EMBL/GenBank/DDBJ whole genome shotgun (WGS) entry which is preliminary data.</text>
</comment>
<dbReference type="Gene3D" id="3.30.470.30">
    <property type="entry name" value="DNA ligase/mRNA capping enzyme"/>
    <property type="match status" value="1"/>
</dbReference>
<keyword evidence="7" id="KW-0539">Nucleus</keyword>
<name>A0AAV5E5Y1_ELECO</name>
<keyword evidence="6" id="KW-0067">ATP-binding</keyword>
<keyword evidence="3" id="KW-0436">Ligase</keyword>
<feature type="domain" description="ATP-dependent DNA ligase family profile" evidence="8">
    <location>
        <begin position="182"/>
        <end position="236"/>
    </location>
</feature>
<keyword evidence="4" id="KW-0235">DNA replication</keyword>
<evidence type="ECO:0000256" key="2">
    <source>
        <dbReference type="ARBA" id="ARBA00007572"/>
    </source>
</evidence>
<evidence type="ECO:0000313" key="10">
    <source>
        <dbReference type="Proteomes" id="UP001054889"/>
    </source>
</evidence>
<keyword evidence="5" id="KW-0547">Nucleotide-binding</keyword>
<dbReference type="GO" id="GO:0006281">
    <property type="term" value="P:DNA repair"/>
    <property type="evidence" value="ECO:0007669"/>
    <property type="project" value="InterPro"/>
</dbReference>
<evidence type="ECO:0000259" key="8">
    <source>
        <dbReference type="PROSITE" id="PS50160"/>
    </source>
</evidence>
<dbReference type="Gene3D" id="1.10.3260.10">
    <property type="entry name" value="DNA ligase, ATP-dependent, N-terminal domain"/>
    <property type="match status" value="1"/>
</dbReference>
<evidence type="ECO:0000256" key="1">
    <source>
        <dbReference type="ARBA" id="ARBA00004123"/>
    </source>
</evidence>
<dbReference type="GO" id="GO:0005524">
    <property type="term" value="F:ATP binding"/>
    <property type="evidence" value="ECO:0007669"/>
    <property type="project" value="UniProtKB-KW"/>
</dbReference>
<proteinExistence type="inferred from homology"/>
<organism evidence="9 10">
    <name type="scientific">Eleusine coracana subsp. coracana</name>
    <dbReference type="NCBI Taxonomy" id="191504"/>
    <lineage>
        <taxon>Eukaryota</taxon>
        <taxon>Viridiplantae</taxon>
        <taxon>Streptophyta</taxon>
        <taxon>Embryophyta</taxon>
        <taxon>Tracheophyta</taxon>
        <taxon>Spermatophyta</taxon>
        <taxon>Magnoliopsida</taxon>
        <taxon>Liliopsida</taxon>
        <taxon>Poales</taxon>
        <taxon>Poaceae</taxon>
        <taxon>PACMAD clade</taxon>
        <taxon>Chloridoideae</taxon>
        <taxon>Cynodonteae</taxon>
        <taxon>Eleusininae</taxon>
        <taxon>Eleusine</taxon>
    </lineage>
</organism>
<comment type="similarity">
    <text evidence="2">Belongs to the ATP-dependent DNA ligase family.</text>
</comment>
<dbReference type="Proteomes" id="UP001054889">
    <property type="component" value="Unassembled WGS sequence"/>
</dbReference>
<evidence type="ECO:0000256" key="3">
    <source>
        <dbReference type="ARBA" id="ARBA00022598"/>
    </source>
</evidence>
<dbReference type="SUPFAM" id="SSF50249">
    <property type="entry name" value="Nucleic acid-binding proteins"/>
    <property type="match status" value="1"/>
</dbReference>
<dbReference type="GO" id="GO:0003910">
    <property type="term" value="F:DNA ligase (ATP) activity"/>
    <property type="evidence" value="ECO:0007669"/>
    <property type="project" value="InterPro"/>
</dbReference>
<dbReference type="EMBL" id="BQKI01000073">
    <property type="protein sequence ID" value="GJN18050.1"/>
    <property type="molecule type" value="Genomic_DNA"/>
</dbReference>
<accession>A0AAV5E5Y1</accession>
<dbReference type="InterPro" id="IPR012310">
    <property type="entry name" value="DNA_ligase_ATP-dep_cent"/>
</dbReference>
<dbReference type="GO" id="GO:0005634">
    <property type="term" value="C:nucleus"/>
    <property type="evidence" value="ECO:0007669"/>
    <property type="project" value="UniProtKB-SubCell"/>
</dbReference>
<dbReference type="FunFam" id="3.30.470.30:FF:000002">
    <property type="entry name" value="DNA ligase"/>
    <property type="match status" value="1"/>
</dbReference>
<dbReference type="InterPro" id="IPR016059">
    <property type="entry name" value="DNA_ligase_ATP-dep_CS"/>
</dbReference>
<dbReference type="Pfam" id="PF01068">
    <property type="entry name" value="DNA_ligase_A_M"/>
    <property type="match status" value="1"/>
</dbReference>
<dbReference type="GO" id="GO:0003677">
    <property type="term" value="F:DNA binding"/>
    <property type="evidence" value="ECO:0007669"/>
    <property type="project" value="InterPro"/>
</dbReference>
<evidence type="ECO:0000256" key="5">
    <source>
        <dbReference type="ARBA" id="ARBA00022741"/>
    </source>
</evidence>
<reference evidence="9" key="2">
    <citation type="submission" date="2021-12" db="EMBL/GenBank/DDBJ databases">
        <title>Resequencing data analysis of finger millet.</title>
        <authorList>
            <person name="Hatakeyama M."/>
            <person name="Aluri S."/>
            <person name="Balachadran M.T."/>
            <person name="Sivarajan S.R."/>
            <person name="Poveda L."/>
            <person name="Shimizu-Inatsugi R."/>
            <person name="Schlapbach R."/>
            <person name="Sreeman S.M."/>
            <person name="Shimizu K.K."/>
        </authorList>
    </citation>
    <scope>NUCLEOTIDE SEQUENCE</scope>
</reference>
<dbReference type="InterPro" id="IPR036599">
    <property type="entry name" value="DNA_ligase_N_sf"/>
</dbReference>
<dbReference type="PANTHER" id="PTHR45674">
    <property type="entry name" value="DNA LIGASE 1/3 FAMILY MEMBER"/>
    <property type="match status" value="1"/>
</dbReference>
<dbReference type="SUPFAM" id="SSF56091">
    <property type="entry name" value="DNA ligase/mRNA capping enzyme, catalytic domain"/>
    <property type="match status" value="1"/>
</dbReference>
<dbReference type="PANTHER" id="PTHR45674:SF9">
    <property type="entry name" value="DNA LIGASE 3"/>
    <property type="match status" value="1"/>
</dbReference>
<dbReference type="GO" id="GO:0006273">
    <property type="term" value="P:lagging strand elongation"/>
    <property type="evidence" value="ECO:0007669"/>
    <property type="project" value="TreeGrafter"/>
</dbReference>
<dbReference type="CDD" id="cd07900">
    <property type="entry name" value="Adenylation_DNA_ligase_I_Euk"/>
    <property type="match status" value="1"/>
</dbReference>
<evidence type="ECO:0000256" key="6">
    <source>
        <dbReference type="ARBA" id="ARBA00022840"/>
    </source>
</evidence>
<protein>
    <recommendedName>
        <fullName evidence="8">ATP-dependent DNA ligase family profile domain-containing protein</fullName>
    </recommendedName>
</protein>
<dbReference type="InterPro" id="IPR012340">
    <property type="entry name" value="NA-bd_OB-fold"/>
</dbReference>
<dbReference type="GO" id="GO:0006310">
    <property type="term" value="P:DNA recombination"/>
    <property type="evidence" value="ECO:0007669"/>
    <property type="project" value="InterPro"/>
</dbReference>
<sequence length="345" mass="39015">MMKTLLPALAHAIVLDKKCMAYHALSLEGIKSQLQSLSTEVADAYNVIPNLEGPAFFASSLAMIPGTPIPPMLARITNGLSESLKLFNGRAFTCEYKYDGQRAQIHKLTDGSVRIFSRQMKESTTRFPDLVNMIKELCSPEVSSFILDAEVVGIDRKKGNKLMSFQELSSRERGNKQSSIAIENIKVDICVFVFDIMFCNGQRLLDCPLRKRRKYIHDLFQEKPGYFELAQQLTVSVTMLKTKEFYSGERILPKKPVYYKTDEQPELWFTAQQVWEIRGADLTLSPVHHAAIGLVHPSRGISVRMPRYTRSVPDRNSEDCSTATDIATMFKAQTRKMEVSSEGQE</sequence>
<gene>
    <name evidence="9" type="primary">gb05168</name>
    <name evidence="9" type="ORF">PR202_gb05168</name>
</gene>
<dbReference type="Gene3D" id="2.40.50.140">
    <property type="entry name" value="Nucleic acid-binding proteins"/>
    <property type="match status" value="1"/>
</dbReference>
<dbReference type="AlphaFoldDB" id="A0AAV5E5Y1"/>
<dbReference type="PROSITE" id="PS50160">
    <property type="entry name" value="DNA_LIGASE_A3"/>
    <property type="match status" value="1"/>
</dbReference>
<comment type="subcellular location">
    <subcellularLocation>
        <location evidence="1">Nucleus</location>
    </subcellularLocation>
</comment>
<keyword evidence="10" id="KW-1185">Reference proteome</keyword>
<evidence type="ECO:0000313" key="9">
    <source>
        <dbReference type="EMBL" id="GJN18050.1"/>
    </source>
</evidence>
<evidence type="ECO:0000256" key="4">
    <source>
        <dbReference type="ARBA" id="ARBA00022705"/>
    </source>
</evidence>